<dbReference type="SUPFAM" id="SSF53335">
    <property type="entry name" value="S-adenosyl-L-methionine-dependent methyltransferases"/>
    <property type="match status" value="1"/>
</dbReference>
<protein>
    <recommendedName>
        <fullName evidence="4">Protein-L-isoaspartate O-methyltransferase</fullName>
        <ecNumber evidence="3">2.1.1.77</ecNumber>
    </recommendedName>
    <alternativeName>
        <fullName evidence="11">L-isoaspartyl protein carboxyl methyltransferase</fullName>
    </alternativeName>
    <alternativeName>
        <fullName evidence="9">Protein L-isoaspartyl methyltransferase</fullName>
    </alternativeName>
    <alternativeName>
        <fullName evidence="10">Protein-beta-aspartate methyltransferase</fullName>
    </alternativeName>
</protein>
<dbReference type="EC" id="2.1.1.77" evidence="3"/>
<dbReference type="InterPro" id="IPR000682">
    <property type="entry name" value="PCMT"/>
</dbReference>
<evidence type="ECO:0000256" key="9">
    <source>
        <dbReference type="ARBA" id="ARBA00030757"/>
    </source>
</evidence>
<keyword evidence="7" id="KW-0808">Transferase</keyword>
<dbReference type="RefSeq" id="WP_344668585.1">
    <property type="nucleotide sequence ID" value="NZ_BAAAQN010000037.1"/>
</dbReference>
<evidence type="ECO:0000256" key="7">
    <source>
        <dbReference type="ARBA" id="ARBA00022679"/>
    </source>
</evidence>
<evidence type="ECO:0000256" key="11">
    <source>
        <dbReference type="ARBA" id="ARBA00031350"/>
    </source>
</evidence>
<dbReference type="GO" id="GO:0008168">
    <property type="term" value="F:methyltransferase activity"/>
    <property type="evidence" value="ECO:0007669"/>
    <property type="project" value="UniProtKB-KW"/>
</dbReference>
<keyword evidence="8" id="KW-0949">S-adenosyl-L-methionine</keyword>
<keyword evidence="5" id="KW-0963">Cytoplasm</keyword>
<dbReference type="Proteomes" id="UP001500751">
    <property type="component" value="Unassembled WGS sequence"/>
</dbReference>
<evidence type="ECO:0000256" key="10">
    <source>
        <dbReference type="ARBA" id="ARBA00031323"/>
    </source>
</evidence>
<dbReference type="EMBL" id="BAAAQN010000037">
    <property type="protein sequence ID" value="GAA2044536.1"/>
    <property type="molecule type" value="Genomic_DNA"/>
</dbReference>
<evidence type="ECO:0000256" key="4">
    <source>
        <dbReference type="ARBA" id="ARBA00013346"/>
    </source>
</evidence>
<evidence type="ECO:0000256" key="1">
    <source>
        <dbReference type="ARBA" id="ARBA00004496"/>
    </source>
</evidence>
<dbReference type="Pfam" id="PF01135">
    <property type="entry name" value="PCMT"/>
    <property type="match status" value="1"/>
</dbReference>
<evidence type="ECO:0000256" key="3">
    <source>
        <dbReference type="ARBA" id="ARBA00011890"/>
    </source>
</evidence>
<evidence type="ECO:0000256" key="2">
    <source>
        <dbReference type="ARBA" id="ARBA00005369"/>
    </source>
</evidence>
<comment type="caution">
    <text evidence="12">The sequence shown here is derived from an EMBL/GenBank/DDBJ whole genome shotgun (WGS) entry which is preliminary data.</text>
</comment>
<dbReference type="PANTHER" id="PTHR11579:SF0">
    <property type="entry name" value="PROTEIN-L-ISOASPARTATE(D-ASPARTATE) O-METHYLTRANSFERASE"/>
    <property type="match status" value="1"/>
</dbReference>
<organism evidence="12 13">
    <name type="scientific">Catenulispora yoronensis</name>
    <dbReference type="NCBI Taxonomy" id="450799"/>
    <lineage>
        <taxon>Bacteria</taxon>
        <taxon>Bacillati</taxon>
        <taxon>Actinomycetota</taxon>
        <taxon>Actinomycetes</taxon>
        <taxon>Catenulisporales</taxon>
        <taxon>Catenulisporaceae</taxon>
        <taxon>Catenulispora</taxon>
    </lineage>
</organism>
<gene>
    <name evidence="12" type="ORF">GCM10009839_55300</name>
</gene>
<dbReference type="InterPro" id="IPR029063">
    <property type="entry name" value="SAM-dependent_MTases_sf"/>
</dbReference>
<name>A0ABN2V1V6_9ACTN</name>
<sequence length="374" mass="40704">MGESNRRAENLADVLAAHTGLPPTWRDAFAQTPRELFVPTHAHFSNNVTEAWEIDRDTDPEAWLSSVYRPDVGVVTQMDGNTPTSSSSMPMAMAETLGAVRIFAGQKVCEIGAGTGYNAAVIAQRVGDLNMTTIEVDPDIVRKAEANLAKAGHDGVTVIHGDGLNLNGLGRFDRLVATCSVSSLPASWIEACPRGQIFAPWFNAYDSSASAVLDVEDGVAIGRFVPNLKYMPARAMAFSDKQPGRPTDPKLSSTWLRCPQVTDRRKLGAAFAIGAQLPDVFKLGTTDRSLGTTTVTLWDGQGSWARTSTPASMEVAQYPVEQAGPRDLWDEVEQAYRRWRSWGRPSTDRFGLTSDGETFTIWLDNADQPISDLP</sequence>
<dbReference type="CDD" id="cd02440">
    <property type="entry name" value="AdoMet_MTases"/>
    <property type="match status" value="1"/>
</dbReference>
<dbReference type="PANTHER" id="PTHR11579">
    <property type="entry name" value="PROTEIN-L-ISOASPARTATE O-METHYLTRANSFERASE"/>
    <property type="match status" value="1"/>
</dbReference>
<evidence type="ECO:0000256" key="8">
    <source>
        <dbReference type="ARBA" id="ARBA00022691"/>
    </source>
</evidence>
<evidence type="ECO:0000256" key="6">
    <source>
        <dbReference type="ARBA" id="ARBA00022603"/>
    </source>
</evidence>
<comment type="similarity">
    <text evidence="2">Belongs to the methyltransferase superfamily. L-isoaspartyl/D-aspartyl protein methyltransferase family.</text>
</comment>
<dbReference type="Gene3D" id="3.40.50.150">
    <property type="entry name" value="Vaccinia Virus protein VP39"/>
    <property type="match status" value="1"/>
</dbReference>
<proteinExistence type="inferred from homology"/>
<evidence type="ECO:0000313" key="13">
    <source>
        <dbReference type="Proteomes" id="UP001500751"/>
    </source>
</evidence>
<keyword evidence="6 12" id="KW-0489">Methyltransferase</keyword>
<evidence type="ECO:0000313" key="12">
    <source>
        <dbReference type="EMBL" id="GAA2044536.1"/>
    </source>
</evidence>
<evidence type="ECO:0000256" key="5">
    <source>
        <dbReference type="ARBA" id="ARBA00022490"/>
    </source>
</evidence>
<keyword evidence="13" id="KW-1185">Reference proteome</keyword>
<reference evidence="12 13" key="1">
    <citation type="journal article" date="2019" name="Int. J. Syst. Evol. Microbiol.">
        <title>The Global Catalogue of Microorganisms (GCM) 10K type strain sequencing project: providing services to taxonomists for standard genome sequencing and annotation.</title>
        <authorList>
            <consortium name="The Broad Institute Genomics Platform"/>
            <consortium name="The Broad Institute Genome Sequencing Center for Infectious Disease"/>
            <person name="Wu L."/>
            <person name="Ma J."/>
        </authorList>
    </citation>
    <scope>NUCLEOTIDE SEQUENCE [LARGE SCALE GENOMIC DNA]</scope>
    <source>
        <strain evidence="12 13">JCM 16014</strain>
    </source>
</reference>
<dbReference type="GO" id="GO:0032259">
    <property type="term" value="P:methylation"/>
    <property type="evidence" value="ECO:0007669"/>
    <property type="project" value="UniProtKB-KW"/>
</dbReference>
<comment type="subcellular location">
    <subcellularLocation>
        <location evidence="1">Cytoplasm</location>
    </subcellularLocation>
</comment>
<accession>A0ABN2V1V6</accession>